<dbReference type="EMBL" id="BAABIB010000040">
    <property type="protein sequence ID" value="GAA5156766.1"/>
    <property type="molecule type" value="Genomic_DNA"/>
</dbReference>
<evidence type="ECO:0008006" key="3">
    <source>
        <dbReference type="Google" id="ProtNLM"/>
    </source>
</evidence>
<dbReference type="Pfam" id="PF09234">
    <property type="entry name" value="DUF1963"/>
    <property type="match status" value="1"/>
</dbReference>
<dbReference type="InterPro" id="IPR035948">
    <property type="entry name" value="YwqG-like_sf"/>
</dbReference>
<dbReference type="RefSeq" id="WP_346053003.1">
    <property type="nucleotide sequence ID" value="NZ_BAABIB010000040.1"/>
</dbReference>
<comment type="caution">
    <text evidence="1">The sequence shown here is derived from an EMBL/GenBank/DDBJ whole genome shotgun (WGS) entry which is preliminary data.</text>
</comment>
<evidence type="ECO:0000313" key="2">
    <source>
        <dbReference type="Proteomes" id="UP001500192"/>
    </source>
</evidence>
<proteinExistence type="predicted"/>
<sequence length="258" mass="29132">MSGRLEDFPVTGGHCLAGQRDRKPVAVHRLRGLRGPSPGRGLPLPADGSLLFFLNQDDDFDAICTSGTAGAAQVLYVPAGTETVVAPPPPGHDTVFSHDPNIPFLTPEYPLSAWVAPELPEWLEERDVQFEPDSVKQLFDELKHVDELCELVDELWPPREGVTFRFGGYCEEIGGSDSPWTVMAKANLRDRLEANPDLPRSERFRLRDAEEDRLIREWVPLVQFYTQSDVHYGCFLISRDDLAAKRFDRMRSFTMFSE</sequence>
<evidence type="ECO:0000313" key="1">
    <source>
        <dbReference type="EMBL" id="GAA5156766.1"/>
    </source>
</evidence>
<dbReference type="Gene3D" id="2.30.320.10">
    <property type="entry name" value="YwqG-like"/>
    <property type="match status" value="1"/>
</dbReference>
<dbReference type="InterPro" id="IPR015315">
    <property type="entry name" value="DUF1963"/>
</dbReference>
<accession>A0ABP9Q4Z1</accession>
<dbReference type="Proteomes" id="UP001500192">
    <property type="component" value="Unassembled WGS sequence"/>
</dbReference>
<name>A0ABP9Q4Z1_9PSEU</name>
<protein>
    <recommendedName>
        <fullName evidence="3">DUF1963 domain-containing protein</fullName>
    </recommendedName>
</protein>
<gene>
    <name evidence="1" type="ORF">GCM10023214_14910</name>
</gene>
<dbReference type="SUPFAM" id="SSF103032">
    <property type="entry name" value="Hypothetical protein YwqG"/>
    <property type="match status" value="1"/>
</dbReference>
<reference evidence="2" key="1">
    <citation type="journal article" date="2019" name="Int. J. Syst. Evol. Microbiol.">
        <title>The Global Catalogue of Microorganisms (GCM) 10K type strain sequencing project: providing services to taxonomists for standard genome sequencing and annotation.</title>
        <authorList>
            <consortium name="The Broad Institute Genomics Platform"/>
            <consortium name="The Broad Institute Genome Sequencing Center for Infectious Disease"/>
            <person name="Wu L."/>
            <person name="Ma J."/>
        </authorList>
    </citation>
    <scope>NUCLEOTIDE SEQUENCE [LARGE SCALE GENOMIC DNA]</scope>
    <source>
        <strain evidence="2">JCM 18054</strain>
    </source>
</reference>
<keyword evidence="2" id="KW-1185">Reference proteome</keyword>
<organism evidence="1 2">
    <name type="scientific">Amycolatopsis dongchuanensis</name>
    <dbReference type="NCBI Taxonomy" id="1070866"/>
    <lineage>
        <taxon>Bacteria</taxon>
        <taxon>Bacillati</taxon>
        <taxon>Actinomycetota</taxon>
        <taxon>Actinomycetes</taxon>
        <taxon>Pseudonocardiales</taxon>
        <taxon>Pseudonocardiaceae</taxon>
        <taxon>Amycolatopsis</taxon>
    </lineage>
</organism>